<evidence type="ECO:0000313" key="3">
    <source>
        <dbReference type="Proteomes" id="UP000276133"/>
    </source>
</evidence>
<evidence type="ECO:0000313" key="2">
    <source>
        <dbReference type="EMBL" id="RNA36242.1"/>
    </source>
</evidence>
<dbReference type="AlphaFoldDB" id="A0A3M7SKI9"/>
<comment type="caution">
    <text evidence="2">The sequence shown here is derived from an EMBL/GenBank/DDBJ whole genome shotgun (WGS) entry which is preliminary data.</text>
</comment>
<feature type="chain" id="PRO_5018176668" evidence="1">
    <location>
        <begin position="17"/>
        <end position="130"/>
    </location>
</feature>
<name>A0A3M7SKI9_BRAPC</name>
<keyword evidence="3" id="KW-1185">Reference proteome</keyword>
<protein>
    <submittedName>
        <fullName evidence="2">Uncharacterized protein</fullName>
    </submittedName>
</protein>
<sequence length="130" mass="15537">MTRLVWNFLKILLVLAIWERNRKYLPRNFLKSYCLANNQTFSYLQTKTKSLYLLGIPVNFILEANIPSKINILAFEKIHVITVRCFQFMNRNPEEGNFWSKRIDPDTKLQNKLSPDDFLYFNPAKIIDYK</sequence>
<dbReference type="EMBL" id="REGN01001210">
    <property type="protein sequence ID" value="RNA36242.1"/>
    <property type="molecule type" value="Genomic_DNA"/>
</dbReference>
<feature type="signal peptide" evidence="1">
    <location>
        <begin position="1"/>
        <end position="16"/>
    </location>
</feature>
<reference evidence="2 3" key="1">
    <citation type="journal article" date="2018" name="Sci. Rep.">
        <title>Genomic signatures of local adaptation to the degree of environmental predictability in rotifers.</title>
        <authorList>
            <person name="Franch-Gras L."/>
            <person name="Hahn C."/>
            <person name="Garcia-Roger E.M."/>
            <person name="Carmona M.J."/>
            <person name="Serra M."/>
            <person name="Gomez A."/>
        </authorList>
    </citation>
    <scope>NUCLEOTIDE SEQUENCE [LARGE SCALE GENOMIC DNA]</scope>
    <source>
        <strain evidence="2">HYR1</strain>
    </source>
</reference>
<gene>
    <name evidence="2" type="ORF">BpHYR1_049139</name>
</gene>
<dbReference type="Proteomes" id="UP000276133">
    <property type="component" value="Unassembled WGS sequence"/>
</dbReference>
<keyword evidence="1" id="KW-0732">Signal</keyword>
<accession>A0A3M7SKI9</accession>
<organism evidence="2 3">
    <name type="scientific">Brachionus plicatilis</name>
    <name type="common">Marine rotifer</name>
    <name type="synonym">Brachionus muelleri</name>
    <dbReference type="NCBI Taxonomy" id="10195"/>
    <lineage>
        <taxon>Eukaryota</taxon>
        <taxon>Metazoa</taxon>
        <taxon>Spiralia</taxon>
        <taxon>Gnathifera</taxon>
        <taxon>Rotifera</taxon>
        <taxon>Eurotatoria</taxon>
        <taxon>Monogononta</taxon>
        <taxon>Pseudotrocha</taxon>
        <taxon>Ploima</taxon>
        <taxon>Brachionidae</taxon>
        <taxon>Brachionus</taxon>
    </lineage>
</organism>
<evidence type="ECO:0000256" key="1">
    <source>
        <dbReference type="SAM" id="SignalP"/>
    </source>
</evidence>
<proteinExistence type="predicted"/>